<sequence length="113" mass="13267">MAKLNELIEAYNEYISKVPKGCQFISDNLREDNILDAMTEISHFAEGANWLSTVCRYFMEKDISDGIDINKVTEYLMEVNRGLELKDYIVVADMFEYEIQPFFERFSNGIKMR</sequence>
<accession>A0ABT8JQV2</accession>
<keyword evidence="3" id="KW-1185">Reference proteome</keyword>
<dbReference type="EMBL" id="JAROCC010000003">
    <property type="protein sequence ID" value="MDN4606797.1"/>
    <property type="molecule type" value="Genomic_DNA"/>
</dbReference>
<dbReference type="Pfam" id="PF26154">
    <property type="entry name" value="DUF8042"/>
    <property type="match status" value="1"/>
</dbReference>
<evidence type="ECO:0000313" key="3">
    <source>
        <dbReference type="Proteomes" id="UP001175097"/>
    </source>
</evidence>
<dbReference type="Proteomes" id="UP001175097">
    <property type="component" value="Unassembled WGS sequence"/>
</dbReference>
<protein>
    <recommendedName>
        <fullName evidence="1">DUF8042 domain-containing protein</fullName>
    </recommendedName>
</protein>
<name>A0ABT8JQV2_9BACL</name>
<proteinExistence type="predicted"/>
<evidence type="ECO:0000259" key="1">
    <source>
        <dbReference type="Pfam" id="PF26154"/>
    </source>
</evidence>
<feature type="domain" description="DUF8042" evidence="1">
    <location>
        <begin position="1"/>
        <end position="110"/>
    </location>
</feature>
<reference evidence="2" key="1">
    <citation type="submission" date="2023-03" db="EMBL/GenBank/DDBJ databases">
        <title>MT1 and MT2 Draft Genomes of Novel Species.</title>
        <authorList>
            <person name="Venkateswaran K."/>
        </authorList>
    </citation>
    <scope>NUCLEOTIDE SEQUENCE</scope>
    <source>
        <strain evidence="2">F6_3S_P_2</strain>
    </source>
</reference>
<organism evidence="2 3">
    <name type="scientific">Sporosarcina highlanderae</name>
    <dbReference type="NCBI Taxonomy" id="3035916"/>
    <lineage>
        <taxon>Bacteria</taxon>
        <taxon>Bacillati</taxon>
        <taxon>Bacillota</taxon>
        <taxon>Bacilli</taxon>
        <taxon>Bacillales</taxon>
        <taxon>Caryophanaceae</taxon>
        <taxon>Sporosarcina</taxon>
    </lineage>
</organism>
<dbReference type="InterPro" id="IPR058355">
    <property type="entry name" value="DUF8042"/>
</dbReference>
<evidence type="ECO:0000313" key="2">
    <source>
        <dbReference type="EMBL" id="MDN4606797.1"/>
    </source>
</evidence>
<dbReference type="RefSeq" id="WP_301242349.1">
    <property type="nucleotide sequence ID" value="NZ_JAROCC010000003.1"/>
</dbReference>
<gene>
    <name evidence="2" type="ORF">P5G49_04810</name>
</gene>
<comment type="caution">
    <text evidence="2">The sequence shown here is derived from an EMBL/GenBank/DDBJ whole genome shotgun (WGS) entry which is preliminary data.</text>
</comment>